<organism evidence="6 7">
    <name type="scientific">Thelonectria olida</name>
    <dbReference type="NCBI Taxonomy" id="1576542"/>
    <lineage>
        <taxon>Eukaryota</taxon>
        <taxon>Fungi</taxon>
        <taxon>Dikarya</taxon>
        <taxon>Ascomycota</taxon>
        <taxon>Pezizomycotina</taxon>
        <taxon>Sordariomycetes</taxon>
        <taxon>Hypocreomycetidae</taxon>
        <taxon>Hypocreales</taxon>
        <taxon>Nectriaceae</taxon>
        <taxon>Thelonectria</taxon>
    </lineage>
</organism>
<dbReference type="GO" id="GO:0016925">
    <property type="term" value="P:protein sumoylation"/>
    <property type="evidence" value="ECO:0007669"/>
    <property type="project" value="TreeGrafter"/>
</dbReference>
<sequence length="946" mass="105080">MVPNNAVASSRPDAQIVEQAMASASGMTAPQPVLPAGASTTSPQVSQGANAPISARRVSHNIHRPSGYQQESGEGNNPRLEAVTARMAQLRKDGCNESDMARYRVLKDSCERKDLLYVALHQLLCRWSLDKNIVFAALSPCRTPANVIDRGFQLTETFLKSNGCLSFDHLQWFAHFPETRLEVCRLPQPLAVWVARFLERLCAHWEPMLKSVSERKYPLLACEINLTLSCTSPTLQPVLFTMSYRSLNITDTTWGTVLNDTFAQELQNEHALATNPPTQEEAHRIRSTFVHKYMQIINRAQQQQQQYSQQQYSNQNAPYSPTMRQQTSTRQPRRSFAQTQPVAPHSHSGSPAMAAAPSPVYAQPGAQGPGRVVSGPMTFGTFAPQANMSGQDRNRQYQYATSGPAVVLSGYRSFQHWASSQASPPTTPGPASMPPSPYTWTQIAQSPLQPPVVPSNSQMQETRSESGGIYQQQPVAGPAPQNQGLQYPPHMPQLSETRVATPALATIGQPSSASVQQQQTIAPRHSVRALPSQLVPPRHQEQDPSIVPVAQAPGPPPPGRLHTPIANIPTQDYPMSPFGQHSLQVGLHQVGLRSPKRIPKEPVEVRFYQYIQDLVVPPRAVLPQVTLHKIEFDVPAANLSKLAKKNCSAGLPYCLYGEGSYRYRTRICSRPSTETSVGPSDWTVAAATWPDHIFITFNDTPMVVRRKQHFHKDLPLELTDNIIAGKNTLTISIPNVRSNYRKRQNFFIAVELVQTSSHERLKKFVFTGKGISADLTMQKIKRRLRPLESDDIFIENDVLKISLADPFSSSMFETPVRSVHCQHLECFDLDTWLRTRPRKPTQKGRAMVEEETEPSTVDDWKCPICGCDARPIRLLFDHFLAQVRNVLLARGETNVKAISVNADGQWQAIEEPNDSANNTPNPTADTLSKGGLLETTEDQSQSQQGM</sequence>
<dbReference type="Proteomes" id="UP000777438">
    <property type="component" value="Unassembled WGS sequence"/>
</dbReference>
<dbReference type="PANTHER" id="PTHR10782:SF4">
    <property type="entry name" value="TONALLI, ISOFORM E"/>
    <property type="match status" value="1"/>
</dbReference>
<feature type="region of interest" description="Disordered" evidence="4">
    <location>
        <begin position="304"/>
        <end position="377"/>
    </location>
</feature>
<gene>
    <name evidence="6" type="ORF">B0T10DRAFT_5266</name>
</gene>
<evidence type="ECO:0000256" key="4">
    <source>
        <dbReference type="SAM" id="MobiDB-lite"/>
    </source>
</evidence>
<keyword evidence="1" id="KW-0479">Metal-binding</keyword>
<dbReference type="InterPro" id="IPR004181">
    <property type="entry name" value="Znf_MIZ"/>
</dbReference>
<feature type="compositionally biased region" description="Polar residues" evidence="4">
    <location>
        <begin position="469"/>
        <end position="485"/>
    </location>
</feature>
<dbReference type="GO" id="GO:0000785">
    <property type="term" value="C:chromatin"/>
    <property type="evidence" value="ECO:0007669"/>
    <property type="project" value="TreeGrafter"/>
</dbReference>
<feature type="compositionally biased region" description="Polar residues" evidence="4">
    <location>
        <begin position="914"/>
        <end position="926"/>
    </location>
</feature>
<dbReference type="CDD" id="cd16650">
    <property type="entry name" value="SP-RING_PIAS-like"/>
    <property type="match status" value="1"/>
</dbReference>
<feature type="domain" description="SP-RING-type" evidence="5">
    <location>
        <begin position="802"/>
        <end position="865"/>
    </location>
</feature>
<keyword evidence="3" id="KW-0862">Zinc</keyword>
<reference evidence="6 7" key="1">
    <citation type="journal article" date="2021" name="Nat. Commun.">
        <title>Genetic determinants of endophytism in the Arabidopsis root mycobiome.</title>
        <authorList>
            <person name="Mesny F."/>
            <person name="Miyauchi S."/>
            <person name="Thiergart T."/>
            <person name="Pickel B."/>
            <person name="Atanasova L."/>
            <person name="Karlsson M."/>
            <person name="Huettel B."/>
            <person name="Barry K.W."/>
            <person name="Haridas S."/>
            <person name="Chen C."/>
            <person name="Bauer D."/>
            <person name="Andreopoulos W."/>
            <person name="Pangilinan J."/>
            <person name="LaButti K."/>
            <person name="Riley R."/>
            <person name="Lipzen A."/>
            <person name="Clum A."/>
            <person name="Drula E."/>
            <person name="Henrissat B."/>
            <person name="Kohler A."/>
            <person name="Grigoriev I.V."/>
            <person name="Martin F.M."/>
            <person name="Hacquard S."/>
        </authorList>
    </citation>
    <scope>NUCLEOTIDE SEQUENCE [LARGE SCALE GENOMIC DNA]</scope>
    <source>
        <strain evidence="6 7">MPI-CAGE-CH-0241</strain>
    </source>
</reference>
<evidence type="ECO:0000313" key="6">
    <source>
        <dbReference type="EMBL" id="KAH6899773.1"/>
    </source>
</evidence>
<protein>
    <recommendedName>
        <fullName evidence="5">SP-RING-type domain-containing protein</fullName>
    </recommendedName>
</protein>
<dbReference type="Gene3D" id="3.30.40.10">
    <property type="entry name" value="Zinc/RING finger domain, C3HC4 (zinc finger)"/>
    <property type="match status" value="1"/>
</dbReference>
<dbReference type="GO" id="GO:0008270">
    <property type="term" value="F:zinc ion binding"/>
    <property type="evidence" value="ECO:0007669"/>
    <property type="project" value="UniProtKB-KW"/>
</dbReference>
<feature type="region of interest" description="Disordered" evidence="4">
    <location>
        <begin position="418"/>
        <end position="491"/>
    </location>
</feature>
<keyword evidence="7" id="KW-1185">Reference proteome</keyword>
<feature type="compositionally biased region" description="Low complexity" evidence="4">
    <location>
        <begin position="304"/>
        <end position="330"/>
    </location>
</feature>
<accession>A0A9P8WHV1</accession>
<keyword evidence="2" id="KW-0863">Zinc-finger</keyword>
<evidence type="ECO:0000313" key="7">
    <source>
        <dbReference type="Proteomes" id="UP000777438"/>
    </source>
</evidence>
<proteinExistence type="predicted"/>
<evidence type="ECO:0000256" key="3">
    <source>
        <dbReference type="ARBA" id="ARBA00022833"/>
    </source>
</evidence>
<dbReference type="AlphaFoldDB" id="A0A9P8WHV1"/>
<comment type="caution">
    <text evidence="6">The sequence shown here is derived from an EMBL/GenBank/DDBJ whole genome shotgun (WGS) entry which is preliminary data.</text>
</comment>
<feature type="region of interest" description="Disordered" evidence="4">
    <location>
        <begin position="21"/>
        <end position="59"/>
    </location>
</feature>
<feature type="region of interest" description="Disordered" evidence="4">
    <location>
        <begin position="910"/>
        <end position="946"/>
    </location>
</feature>
<feature type="compositionally biased region" description="Polar residues" evidence="4">
    <location>
        <begin position="38"/>
        <end position="49"/>
    </location>
</feature>
<evidence type="ECO:0000256" key="1">
    <source>
        <dbReference type="ARBA" id="ARBA00022723"/>
    </source>
</evidence>
<dbReference type="Pfam" id="PF02891">
    <property type="entry name" value="zf-MIZ"/>
    <property type="match status" value="1"/>
</dbReference>
<evidence type="ECO:0000256" key="2">
    <source>
        <dbReference type="ARBA" id="ARBA00022771"/>
    </source>
</evidence>
<name>A0A9P8WHV1_9HYPO</name>
<feature type="compositionally biased region" description="Pro residues" evidence="4">
    <location>
        <begin position="425"/>
        <end position="437"/>
    </location>
</feature>
<evidence type="ECO:0000259" key="5">
    <source>
        <dbReference type="Pfam" id="PF02891"/>
    </source>
</evidence>
<dbReference type="EMBL" id="JAGPYM010000001">
    <property type="protein sequence ID" value="KAH6899773.1"/>
    <property type="molecule type" value="Genomic_DNA"/>
</dbReference>
<dbReference type="GO" id="GO:0061665">
    <property type="term" value="F:SUMO ligase activity"/>
    <property type="evidence" value="ECO:0007669"/>
    <property type="project" value="TreeGrafter"/>
</dbReference>
<feature type="compositionally biased region" description="Low complexity" evidence="4">
    <location>
        <begin position="343"/>
        <end position="359"/>
    </location>
</feature>
<dbReference type="OrthoDB" id="27975at2759"/>
<dbReference type="InterPro" id="IPR013083">
    <property type="entry name" value="Znf_RING/FYVE/PHD"/>
</dbReference>
<dbReference type="PANTHER" id="PTHR10782">
    <property type="entry name" value="ZINC FINGER MIZ DOMAIN-CONTAINING PROTEIN"/>
    <property type="match status" value="1"/>
</dbReference>